<reference evidence="2" key="1">
    <citation type="journal article" date="2023" name="Front. Plant Sci.">
        <title>Chromosomal-level genome assembly of Melastoma candidum provides insights into trichome evolution.</title>
        <authorList>
            <person name="Zhong Y."/>
            <person name="Wu W."/>
            <person name="Sun C."/>
            <person name="Zou P."/>
            <person name="Liu Y."/>
            <person name="Dai S."/>
            <person name="Zhou R."/>
        </authorList>
    </citation>
    <scope>NUCLEOTIDE SEQUENCE [LARGE SCALE GENOMIC DNA]</scope>
</reference>
<protein>
    <submittedName>
        <fullName evidence="1">Uncharacterized protein</fullName>
    </submittedName>
</protein>
<keyword evidence="2" id="KW-1185">Reference proteome</keyword>
<gene>
    <name evidence="1" type="ORF">MLD38_035793</name>
</gene>
<comment type="caution">
    <text evidence="1">The sequence shown here is derived from an EMBL/GenBank/DDBJ whole genome shotgun (WGS) entry which is preliminary data.</text>
</comment>
<sequence>MDESDQLGKIRQLSRSNSPGEGTDQLRVGIFTGRADPYLNEEEVTTERYGECQKNHAAAIGGNTRDGCGEFMPTGEGTSEALKCAACNCHRNFHRKEILPFHPFPLICSRYTENYANLAKTRTILIGNGMGDGKMNAGKETKKRFRTKFTIEQKEKMFAFAEKAEWKIHKLEDSEVQQFCLETGIKKRVLTVWIHNNKSSRHKRKSNTSTR</sequence>
<dbReference type="EMBL" id="CM042890">
    <property type="protein sequence ID" value="KAI4310845.1"/>
    <property type="molecule type" value="Genomic_DNA"/>
</dbReference>
<evidence type="ECO:0000313" key="1">
    <source>
        <dbReference type="EMBL" id="KAI4310845.1"/>
    </source>
</evidence>
<proteinExistence type="predicted"/>
<organism evidence="1 2">
    <name type="scientific">Melastoma candidum</name>
    <dbReference type="NCBI Taxonomy" id="119954"/>
    <lineage>
        <taxon>Eukaryota</taxon>
        <taxon>Viridiplantae</taxon>
        <taxon>Streptophyta</taxon>
        <taxon>Embryophyta</taxon>
        <taxon>Tracheophyta</taxon>
        <taxon>Spermatophyta</taxon>
        <taxon>Magnoliopsida</taxon>
        <taxon>eudicotyledons</taxon>
        <taxon>Gunneridae</taxon>
        <taxon>Pentapetalae</taxon>
        <taxon>rosids</taxon>
        <taxon>malvids</taxon>
        <taxon>Myrtales</taxon>
        <taxon>Melastomataceae</taxon>
        <taxon>Melastomatoideae</taxon>
        <taxon>Melastomateae</taxon>
        <taxon>Melastoma</taxon>
    </lineage>
</organism>
<evidence type="ECO:0000313" key="2">
    <source>
        <dbReference type="Proteomes" id="UP001057402"/>
    </source>
</evidence>
<dbReference type="Proteomes" id="UP001057402">
    <property type="component" value="Chromosome 11"/>
</dbReference>
<name>A0ACB9LHN5_9MYRT</name>
<accession>A0ACB9LHN5</accession>